<evidence type="ECO:0000259" key="1">
    <source>
        <dbReference type="Pfam" id="PF01408"/>
    </source>
</evidence>
<feature type="domain" description="GFO/IDH/MocA-like oxidoreductase" evidence="2">
    <location>
        <begin position="129"/>
        <end position="243"/>
    </location>
</feature>
<evidence type="ECO:0008006" key="5">
    <source>
        <dbReference type="Google" id="ProtNLM"/>
    </source>
</evidence>
<dbReference type="Gene3D" id="3.30.360.10">
    <property type="entry name" value="Dihydrodipicolinate Reductase, domain 2"/>
    <property type="match status" value="1"/>
</dbReference>
<dbReference type="Pfam" id="PF01408">
    <property type="entry name" value="GFO_IDH_MocA"/>
    <property type="match status" value="1"/>
</dbReference>
<dbReference type="SUPFAM" id="SSF51735">
    <property type="entry name" value="NAD(P)-binding Rossmann-fold domains"/>
    <property type="match status" value="1"/>
</dbReference>
<name>A0A1G2T8G6_9BACT</name>
<dbReference type="PANTHER" id="PTHR43377:SF1">
    <property type="entry name" value="BILIVERDIN REDUCTASE A"/>
    <property type="match status" value="1"/>
</dbReference>
<reference evidence="3 4" key="1">
    <citation type="journal article" date="2016" name="Nat. Commun.">
        <title>Thousands of microbial genomes shed light on interconnected biogeochemical processes in an aquifer system.</title>
        <authorList>
            <person name="Anantharaman K."/>
            <person name="Brown C.T."/>
            <person name="Hug L.A."/>
            <person name="Sharon I."/>
            <person name="Castelle C.J."/>
            <person name="Probst A.J."/>
            <person name="Thomas B.C."/>
            <person name="Singh A."/>
            <person name="Wilkins M.J."/>
            <person name="Karaoz U."/>
            <person name="Brodie E.L."/>
            <person name="Williams K.H."/>
            <person name="Hubbard S.S."/>
            <person name="Banfield J.F."/>
        </authorList>
    </citation>
    <scope>NUCLEOTIDE SEQUENCE [LARGE SCALE GENOMIC DNA]</scope>
</reference>
<organism evidence="3 4">
    <name type="scientific">Candidatus Zambryskibacteria bacterium RIFCSPHIGHO2_02_38_10.5</name>
    <dbReference type="NCBI Taxonomy" id="1802742"/>
    <lineage>
        <taxon>Bacteria</taxon>
        <taxon>Candidatus Zambryskiibacteriota</taxon>
    </lineage>
</organism>
<sequence>MKKINVAIIGAGLIGRKRALFLPKGAHLATICDTDKKKAQRFAREFNCQSETDWKKVVNDFHIEALIISTPNKYLSKIAASAILHGKHVLVEKPGGRSTKDLEEIIKAYGHKKVVVMFGYNHRYHPAILKAKEIVDSKKFGEVLFIRAKYGHGGRLGYEKEWRFDKDIAGGGELLDQGSHLIDLVNYFSGELKYHGSFVGTLFWKTKLEDTSFLLLKGGNVAANLSATCLEWKNLFSFEIMLRTAKIQIDGLGRSYGAEKLTLYKMSKKMGPPKITEHNFPDEDLSWKRECNIFFQKIRKHDVSNKSLREAKYVLEIIKQSYKKL</sequence>
<dbReference type="SUPFAM" id="SSF55347">
    <property type="entry name" value="Glyceraldehyde-3-phosphate dehydrogenase-like, C-terminal domain"/>
    <property type="match status" value="1"/>
</dbReference>
<feature type="domain" description="Gfo/Idh/MocA-like oxidoreductase N-terminal" evidence="1">
    <location>
        <begin position="4"/>
        <end position="120"/>
    </location>
</feature>
<dbReference type="EMBL" id="MHVL01000028">
    <property type="protein sequence ID" value="OHA93059.1"/>
    <property type="molecule type" value="Genomic_DNA"/>
</dbReference>
<dbReference type="Proteomes" id="UP000179264">
    <property type="component" value="Unassembled WGS sequence"/>
</dbReference>
<dbReference type="AlphaFoldDB" id="A0A1G2T8G6"/>
<accession>A0A1G2T8G6</accession>
<protein>
    <recommendedName>
        <fullName evidence="5">Gfo/Idh/MocA-like oxidoreductase N-terminal domain-containing protein</fullName>
    </recommendedName>
</protein>
<dbReference type="InterPro" id="IPR055170">
    <property type="entry name" value="GFO_IDH_MocA-like_dom"/>
</dbReference>
<dbReference type="InterPro" id="IPR036291">
    <property type="entry name" value="NAD(P)-bd_dom_sf"/>
</dbReference>
<evidence type="ECO:0000313" key="3">
    <source>
        <dbReference type="EMBL" id="OHA93059.1"/>
    </source>
</evidence>
<dbReference type="PANTHER" id="PTHR43377">
    <property type="entry name" value="BILIVERDIN REDUCTASE A"/>
    <property type="match status" value="1"/>
</dbReference>
<proteinExistence type="predicted"/>
<dbReference type="Pfam" id="PF22725">
    <property type="entry name" value="GFO_IDH_MocA_C3"/>
    <property type="match status" value="1"/>
</dbReference>
<dbReference type="InterPro" id="IPR000683">
    <property type="entry name" value="Gfo/Idh/MocA-like_OxRdtase_N"/>
</dbReference>
<dbReference type="GO" id="GO:0000166">
    <property type="term" value="F:nucleotide binding"/>
    <property type="evidence" value="ECO:0007669"/>
    <property type="project" value="InterPro"/>
</dbReference>
<evidence type="ECO:0000259" key="2">
    <source>
        <dbReference type="Pfam" id="PF22725"/>
    </source>
</evidence>
<comment type="caution">
    <text evidence="3">The sequence shown here is derived from an EMBL/GenBank/DDBJ whole genome shotgun (WGS) entry which is preliminary data.</text>
</comment>
<gene>
    <name evidence="3" type="ORF">A2W58_02185</name>
</gene>
<evidence type="ECO:0000313" key="4">
    <source>
        <dbReference type="Proteomes" id="UP000179264"/>
    </source>
</evidence>
<dbReference type="Gene3D" id="3.40.50.720">
    <property type="entry name" value="NAD(P)-binding Rossmann-like Domain"/>
    <property type="match status" value="1"/>
</dbReference>
<dbReference type="InterPro" id="IPR051450">
    <property type="entry name" value="Gfo/Idh/MocA_Oxidoreductases"/>
</dbReference>